<sequence length="280" mass="31546">MEWFRKHCLECFTTDEDLVPVEPKSSKDDASAKKKKTAVQQQTVVEDVKFSELFSKVAAQQRQVEPSKVLTKAPSSLVVRKGQLLMRLLELQQHFHPQRLVDETGSVELPPNLPPPRGGGRPTSRYARPKKKQRKFPFGSPIEAVESKLSLRDPSDIDDLCDRGFCQELWDRCGCCCYWCVDDISVGKLYTQSKTSAFMNAKSIRNERSAQLRGRSDSLKPRGGIVGRMYDSSGERMKIFSGKSKPHAVTLSVFYIRHGDGYRCSCLAEELPGGEVEANR</sequence>
<proteinExistence type="predicted"/>
<name>A0A7R8W9Y7_9CRUS</name>
<dbReference type="EMBL" id="OB660547">
    <property type="protein sequence ID" value="CAD7225305.1"/>
    <property type="molecule type" value="Genomic_DNA"/>
</dbReference>
<reference evidence="2" key="1">
    <citation type="submission" date="2020-11" db="EMBL/GenBank/DDBJ databases">
        <authorList>
            <person name="Tran Van P."/>
        </authorList>
    </citation>
    <scope>NUCLEOTIDE SEQUENCE</scope>
</reference>
<protein>
    <submittedName>
        <fullName evidence="2">Uncharacterized protein</fullName>
    </submittedName>
</protein>
<gene>
    <name evidence="2" type="ORF">CTOB1V02_LOCUS3250</name>
</gene>
<organism evidence="2">
    <name type="scientific">Cyprideis torosa</name>
    <dbReference type="NCBI Taxonomy" id="163714"/>
    <lineage>
        <taxon>Eukaryota</taxon>
        <taxon>Metazoa</taxon>
        <taxon>Ecdysozoa</taxon>
        <taxon>Arthropoda</taxon>
        <taxon>Crustacea</taxon>
        <taxon>Oligostraca</taxon>
        <taxon>Ostracoda</taxon>
        <taxon>Podocopa</taxon>
        <taxon>Podocopida</taxon>
        <taxon>Cytherocopina</taxon>
        <taxon>Cytheroidea</taxon>
        <taxon>Cytherideidae</taxon>
        <taxon>Cyprideis</taxon>
    </lineage>
</organism>
<feature type="region of interest" description="Disordered" evidence="1">
    <location>
        <begin position="102"/>
        <end position="137"/>
    </location>
</feature>
<evidence type="ECO:0000313" key="2">
    <source>
        <dbReference type="EMBL" id="CAD7225305.1"/>
    </source>
</evidence>
<evidence type="ECO:0000256" key="1">
    <source>
        <dbReference type="SAM" id="MobiDB-lite"/>
    </source>
</evidence>
<feature type="region of interest" description="Disordered" evidence="1">
    <location>
        <begin position="20"/>
        <end position="39"/>
    </location>
</feature>
<accession>A0A7R8W9Y7</accession>
<dbReference type="AlphaFoldDB" id="A0A7R8W9Y7"/>